<evidence type="ECO:0000313" key="3">
    <source>
        <dbReference type="Proteomes" id="UP000739565"/>
    </source>
</evidence>
<dbReference type="InterPro" id="IPR016040">
    <property type="entry name" value="NAD(P)-bd_dom"/>
</dbReference>
<proteinExistence type="predicted"/>
<dbReference type="GO" id="GO:0047733">
    <property type="term" value="F:CDP-glucose 4,6-dehydratase activity"/>
    <property type="evidence" value="ECO:0007669"/>
    <property type="project" value="UniProtKB-EC"/>
</dbReference>
<sequence length="367" mass="41000">MESLVMTGANVDNAFWSGKRVFLTGHTGFKGSWLSIWLVSMGATVTGFSLAPNTEPSLFKILDVEHQVDTSILGNINDLDALSKAMRASAPEIVIHMAAQPLVRYGYTNPLETYATNILGTAHVLEAVRQMPGVRAVLVVTTDKCYENKEQGEQFQESDPLGGYDPYSSSKACAELITAAYRQSYFTGKQSTGNAAIATARAGNVIGGGDWSTDRLIPDAIRAFNLDEPIIIRNPQAIRPWQHVIEPLSGYLLLLENLYHHADHFASAWNFGPQDSDTRSVSAVIELMARRWHRPASWSLIDAEQPHEAQLLRLDCRRANNELNWRSRWSLEIAIEKIVAWHRSFDEHKDMLALSLAQIIEHQTHPR</sequence>
<evidence type="ECO:0000259" key="1">
    <source>
        <dbReference type="Pfam" id="PF16363"/>
    </source>
</evidence>
<dbReference type="Proteomes" id="UP000739565">
    <property type="component" value="Unassembled WGS sequence"/>
</dbReference>
<dbReference type="NCBIfam" id="TIGR02622">
    <property type="entry name" value="CDP_4_6_dhtase"/>
    <property type="match status" value="1"/>
</dbReference>
<organism evidence="2 3">
    <name type="scientific">Zwartia hollandica</name>
    <dbReference type="NCBI Taxonomy" id="324606"/>
    <lineage>
        <taxon>Bacteria</taxon>
        <taxon>Pseudomonadati</taxon>
        <taxon>Pseudomonadota</taxon>
        <taxon>Betaproteobacteria</taxon>
        <taxon>Burkholderiales</taxon>
        <taxon>Alcaligenaceae</taxon>
        <taxon>Zwartia</taxon>
    </lineage>
</organism>
<protein>
    <submittedName>
        <fullName evidence="2">CDP-glucose 4,6-dehydratase</fullName>
        <ecNumber evidence="2">4.2.1.45</ecNumber>
    </submittedName>
</protein>
<dbReference type="Gene3D" id="3.40.50.720">
    <property type="entry name" value="NAD(P)-binding Rossmann-like Domain"/>
    <property type="match status" value="1"/>
</dbReference>
<comment type="caution">
    <text evidence="2">The sequence shown here is derived from an EMBL/GenBank/DDBJ whole genome shotgun (WGS) entry which is preliminary data.</text>
</comment>
<gene>
    <name evidence="2" type="primary">rfbG</name>
    <name evidence="2" type="ORF">KZZ10_05715</name>
</gene>
<dbReference type="EC" id="4.2.1.45" evidence="2"/>
<dbReference type="PANTHER" id="PTHR43000">
    <property type="entry name" value="DTDP-D-GLUCOSE 4,6-DEHYDRATASE-RELATED"/>
    <property type="match status" value="1"/>
</dbReference>
<dbReference type="Gene3D" id="3.90.25.10">
    <property type="entry name" value="UDP-galactose 4-epimerase, domain 1"/>
    <property type="match status" value="1"/>
</dbReference>
<dbReference type="RefSeq" id="WP_259660532.1">
    <property type="nucleotide sequence ID" value="NZ_JAHXRI010000006.1"/>
</dbReference>
<reference evidence="2" key="1">
    <citation type="submission" date="2021-07" db="EMBL/GenBank/DDBJ databases">
        <title>New genus and species of the family Alcaligenaceae.</title>
        <authorList>
            <person name="Hahn M.W."/>
        </authorList>
    </citation>
    <scope>NUCLEOTIDE SEQUENCE</scope>
    <source>
        <strain evidence="2">LF4-65</strain>
    </source>
</reference>
<dbReference type="InterPro" id="IPR036291">
    <property type="entry name" value="NAD(P)-bd_dom_sf"/>
</dbReference>
<dbReference type="SUPFAM" id="SSF51735">
    <property type="entry name" value="NAD(P)-binding Rossmann-fold domains"/>
    <property type="match status" value="1"/>
</dbReference>
<dbReference type="AlphaFoldDB" id="A0A953T455"/>
<dbReference type="EMBL" id="JAHXRI010000006">
    <property type="protein sequence ID" value="MBZ1350136.1"/>
    <property type="molecule type" value="Genomic_DNA"/>
</dbReference>
<dbReference type="InterPro" id="IPR013445">
    <property type="entry name" value="CDP_4_6_deHydtase"/>
</dbReference>
<name>A0A953T455_9BURK</name>
<accession>A0A953T455</accession>
<keyword evidence="2" id="KW-0456">Lyase</keyword>
<dbReference type="Pfam" id="PF16363">
    <property type="entry name" value="GDP_Man_Dehyd"/>
    <property type="match status" value="1"/>
</dbReference>
<evidence type="ECO:0000313" key="2">
    <source>
        <dbReference type="EMBL" id="MBZ1350136.1"/>
    </source>
</evidence>
<keyword evidence="3" id="KW-1185">Reference proteome</keyword>
<dbReference type="CDD" id="cd05252">
    <property type="entry name" value="CDP_GD_SDR_e"/>
    <property type="match status" value="1"/>
</dbReference>
<feature type="domain" description="NAD(P)-binding" evidence="1">
    <location>
        <begin position="23"/>
        <end position="337"/>
    </location>
</feature>